<evidence type="ECO:0000313" key="8">
    <source>
        <dbReference type="Proteomes" id="UP000005396"/>
    </source>
</evidence>
<feature type="transmembrane region" description="Helical" evidence="6">
    <location>
        <begin position="115"/>
        <end position="136"/>
    </location>
</feature>
<keyword evidence="2" id="KW-1003">Cell membrane</keyword>
<keyword evidence="4 6" id="KW-1133">Transmembrane helix</keyword>
<evidence type="ECO:0000256" key="5">
    <source>
        <dbReference type="ARBA" id="ARBA00023136"/>
    </source>
</evidence>
<evidence type="ECO:0008006" key="9">
    <source>
        <dbReference type="Google" id="ProtNLM"/>
    </source>
</evidence>
<proteinExistence type="predicted"/>
<sequence>MKRIQIKTLLKRHNAILGLIFMIILAACINKSFLTLENLTNVLRQASMNGMIAVGMTMVIICGSIDLSVGTMIGLCGYIALYFSNYSLILAVIVPLLTGVIVGTINGFLINKIKIAPFIATLATMMAVKGTTLVLTNENTYFASNSIEQFQYIGRGLLAPYVTVPSVMFICCAVAGAYILRHTMLGRNMYAVGGNTEAARMMGVNVEKTLMFSHIFTGGMAALAGITLVSRVGAAYPLAGEGKELDVIAACVIGGTALTGGKGHISGTFIGVLIMGMLTNIFNMQSLLNPFWEKVIIGILVLIVVLIQSASESGVTFGKNIKTLMKGKM</sequence>
<dbReference type="Proteomes" id="UP000005396">
    <property type="component" value="Unassembled WGS sequence"/>
</dbReference>
<reference evidence="7 8" key="1">
    <citation type="submission" date="2007-08" db="EMBL/GenBank/DDBJ databases">
        <authorList>
            <person name="Fulton L."/>
            <person name="Clifton S."/>
            <person name="Fulton B."/>
            <person name="Xu J."/>
            <person name="Minx P."/>
            <person name="Pepin K.H."/>
            <person name="Johnson M."/>
            <person name="Thiruvilangam P."/>
            <person name="Bhonagiri V."/>
            <person name="Nash W.E."/>
            <person name="Mardis E.R."/>
            <person name="Wilson R.K."/>
        </authorList>
    </citation>
    <scope>NUCLEOTIDE SEQUENCE [LARGE SCALE GENOMIC DNA]</scope>
    <source>
        <strain evidence="8">ATCC BAA-613 / DSM 15670 / CCUG 46953 / JCM 12243 / WAL 16351</strain>
    </source>
</reference>
<comment type="caution">
    <text evidence="7">The sequence shown here is derived from an EMBL/GenBank/DDBJ whole genome shotgun (WGS) entry which is preliminary data.</text>
</comment>
<comment type="subcellular location">
    <subcellularLocation>
        <location evidence="1">Cell membrane</location>
        <topology evidence="1">Multi-pass membrane protein</topology>
    </subcellularLocation>
</comment>
<name>A8RTA7_ENTBW</name>
<dbReference type="EMBL" id="ABCC02000032">
    <property type="protein sequence ID" value="EDP16169.1"/>
    <property type="molecule type" value="Genomic_DNA"/>
</dbReference>
<feature type="transmembrane region" description="Helical" evidence="6">
    <location>
        <begin position="157"/>
        <end position="180"/>
    </location>
</feature>
<dbReference type="InterPro" id="IPR001851">
    <property type="entry name" value="ABC_transp_permease"/>
</dbReference>
<dbReference type="AlphaFoldDB" id="A8RTA7"/>
<feature type="transmembrane region" description="Helical" evidence="6">
    <location>
        <begin position="295"/>
        <end position="318"/>
    </location>
</feature>
<keyword evidence="5 6" id="KW-0472">Membrane</keyword>
<evidence type="ECO:0000256" key="4">
    <source>
        <dbReference type="ARBA" id="ARBA00022989"/>
    </source>
</evidence>
<dbReference type="eggNOG" id="COG1172">
    <property type="taxonomic scope" value="Bacteria"/>
</dbReference>
<dbReference type="CDD" id="cd06579">
    <property type="entry name" value="TM_PBP1_transp_AraH_like"/>
    <property type="match status" value="1"/>
</dbReference>
<accession>A8RTA7</accession>
<protein>
    <recommendedName>
        <fullName evidence="9">ABC transporter permease</fullName>
    </recommendedName>
</protein>
<evidence type="ECO:0000256" key="6">
    <source>
        <dbReference type="SAM" id="Phobius"/>
    </source>
</evidence>
<gene>
    <name evidence="7" type="ORF">CLOBOL_03606</name>
</gene>
<dbReference type="GO" id="GO:0005886">
    <property type="term" value="C:plasma membrane"/>
    <property type="evidence" value="ECO:0007669"/>
    <property type="project" value="UniProtKB-SubCell"/>
</dbReference>
<reference evidence="7 8" key="2">
    <citation type="submission" date="2007-09" db="EMBL/GenBank/DDBJ databases">
        <title>Draft genome sequence of Clostridium bolteae (ATCC BAA-613).</title>
        <authorList>
            <person name="Sudarsanam P."/>
            <person name="Ley R."/>
            <person name="Guruge J."/>
            <person name="Turnbaugh P.J."/>
            <person name="Mahowald M."/>
            <person name="Liep D."/>
            <person name="Gordon J."/>
        </authorList>
    </citation>
    <scope>NUCLEOTIDE SEQUENCE [LARGE SCALE GENOMIC DNA]</scope>
    <source>
        <strain evidence="8">ATCC BAA-613 / DSM 15670 / CCUG 46953 / JCM 12243 / WAL 16351</strain>
    </source>
</reference>
<dbReference type="PaxDb" id="411902-CLOBOL_03606"/>
<feature type="transmembrane region" description="Helical" evidence="6">
    <location>
        <begin position="12"/>
        <end position="33"/>
    </location>
</feature>
<dbReference type="PANTHER" id="PTHR32196">
    <property type="entry name" value="ABC TRANSPORTER PERMEASE PROTEIN YPHD-RELATED-RELATED"/>
    <property type="match status" value="1"/>
</dbReference>
<evidence type="ECO:0000256" key="1">
    <source>
        <dbReference type="ARBA" id="ARBA00004651"/>
    </source>
</evidence>
<organism evidence="7 8">
    <name type="scientific">Enterocloster bolteae (strain ATCC BAA-613 / DSM 15670 / CCUG 46953 / JCM 12243 / WAL 16351)</name>
    <name type="common">Clostridium bolteae</name>
    <dbReference type="NCBI Taxonomy" id="411902"/>
    <lineage>
        <taxon>Bacteria</taxon>
        <taxon>Bacillati</taxon>
        <taxon>Bacillota</taxon>
        <taxon>Clostridia</taxon>
        <taxon>Lachnospirales</taxon>
        <taxon>Lachnospiraceae</taxon>
        <taxon>Enterocloster</taxon>
    </lineage>
</organism>
<dbReference type="RefSeq" id="WP_002565097.1">
    <property type="nucleotide sequence ID" value="NZ_DS480689.1"/>
</dbReference>
<evidence type="ECO:0000256" key="3">
    <source>
        <dbReference type="ARBA" id="ARBA00022692"/>
    </source>
</evidence>
<evidence type="ECO:0000256" key="2">
    <source>
        <dbReference type="ARBA" id="ARBA00022475"/>
    </source>
</evidence>
<dbReference type="Pfam" id="PF02653">
    <property type="entry name" value="BPD_transp_2"/>
    <property type="match status" value="1"/>
</dbReference>
<dbReference type="HOGENOM" id="CLU_028880_2_2_9"/>
<dbReference type="GO" id="GO:0022857">
    <property type="term" value="F:transmembrane transporter activity"/>
    <property type="evidence" value="ECO:0007669"/>
    <property type="project" value="InterPro"/>
</dbReference>
<dbReference type="PANTHER" id="PTHR32196:SF72">
    <property type="entry name" value="RIBOSE IMPORT PERMEASE PROTEIN RBSC"/>
    <property type="match status" value="1"/>
</dbReference>
<feature type="transmembrane region" description="Helical" evidence="6">
    <location>
        <begin position="53"/>
        <end position="81"/>
    </location>
</feature>
<feature type="transmembrane region" description="Helical" evidence="6">
    <location>
        <begin position="88"/>
        <end position="109"/>
    </location>
</feature>
<dbReference type="PROSITE" id="PS51257">
    <property type="entry name" value="PROKAR_LIPOPROTEIN"/>
    <property type="match status" value="1"/>
</dbReference>
<evidence type="ECO:0000313" key="7">
    <source>
        <dbReference type="EMBL" id="EDP16169.1"/>
    </source>
</evidence>
<keyword evidence="3 6" id="KW-0812">Transmembrane</keyword>
<feature type="transmembrane region" description="Helical" evidence="6">
    <location>
        <begin position="210"/>
        <end position="229"/>
    </location>
</feature>